<dbReference type="OrthoDB" id="7061676at2"/>
<evidence type="ECO:0000259" key="2">
    <source>
        <dbReference type="Pfam" id="PF18860"/>
    </source>
</evidence>
<name>A0A1H0Z4G6_9MICO</name>
<feature type="domain" description="Abortive infection protein-like C-terminal" evidence="1">
    <location>
        <begin position="217"/>
        <end position="297"/>
    </location>
</feature>
<reference evidence="3 4" key="1">
    <citation type="submission" date="2016-10" db="EMBL/GenBank/DDBJ databases">
        <authorList>
            <person name="de Groot N.N."/>
        </authorList>
    </citation>
    <scope>NUCLEOTIDE SEQUENCE [LARGE SCALE GENOMIC DNA]</scope>
    <source>
        <strain evidence="3 4">DSM 22788</strain>
    </source>
</reference>
<dbReference type="STRING" id="1079994.SAMN04488565_1431"/>
<gene>
    <name evidence="3" type="ORF">SAMN04488565_1431</name>
</gene>
<accession>A0A1H0Z4G6</accession>
<evidence type="ECO:0000259" key="1">
    <source>
        <dbReference type="Pfam" id="PF14355"/>
    </source>
</evidence>
<feature type="domain" description="AbiJ-NTD3" evidence="2">
    <location>
        <begin position="8"/>
        <end position="153"/>
    </location>
</feature>
<dbReference type="Pfam" id="PF14355">
    <property type="entry name" value="Abi_C"/>
    <property type="match status" value="1"/>
</dbReference>
<dbReference type="eggNOG" id="ENOG502Z9XS">
    <property type="taxonomic scope" value="Bacteria"/>
</dbReference>
<protein>
    <submittedName>
        <fullName evidence="3">Abortive infection C-terminus</fullName>
    </submittedName>
</protein>
<dbReference type="Pfam" id="PF18860">
    <property type="entry name" value="AbiJ_NTD3"/>
    <property type="match status" value="1"/>
</dbReference>
<sequence length="315" mass="35543">MTPTNRARISRQTRSNVFDWLSLSEYDWSGRLQHPQFLARLYDLEELPSRDHRYRTASGDIYQHMVNNWDWEDDWVFNDDRFQLRNGSDETFLNFLAETVHPIVRDDPDAAAAMVAAYNDTLRRDGYELIETDRFGDRIIYGWRQISAYYAPTELTLAKTPDLTENSVLRRHLDLINRDLSSDPAAAISSCKNLLESQCKIVLTDLDIEFSERDELPALFASTASALAINADAVDGSKRGSDALRKAMRALSTLVQSVAEARNSIGDGHGSVNESPATPRHARLVFNSTVAVAQFIADTWHETSHEQKAALGSSF</sequence>
<dbReference type="GeneID" id="87016478"/>
<dbReference type="InterPro" id="IPR026001">
    <property type="entry name" value="Abi-like_C"/>
</dbReference>
<proteinExistence type="predicted"/>
<dbReference type="RefSeq" id="WP_081473272.1">
    <property type="nucleotide sequence ID" value="NZ_FNKB01000001.1"/>
</dbReference>
<evidence type="ECO:0000313" key="4">
    <source>
        <dbReference type="Proteomes" id="UP000182690"/>
    </source>
</evidence>
<dbReference type="InterPro" id="IPR041427">
    <property type="entry name" value="AbiJ-NTD3"/>
</dbReference>
<dbReference type="Proteomes" id="UP000182690">
    <property type="component" value="Unassembled WGS sequence"/>
</dbReference>
<organism evidence="3 4">
    <name type="scientific">Leucobacter chromiiresistens</name>
    <dbReference type="NCBI Taxonomy" id="1079994"/>
    <lineage>
        <taxon>Bacteria</taxon>
        <taxon>Bacillati</taxon>
        <taxon>Actinomycetota</taxon>
        <taxon>Actinomycetes</taxon>
        <taxon>Micrococcales</taxon>
        <taxon>Microbacteriaceae</taxon>
        <taxon>Leucobacter</taxon>
    </lineage>
</organism>
<evidence type="ECO:0000313" key="3">
    <source>
        <dbReference type="EMBL" id="SDQ22210.1"/>
    </source>
</evidence>
<dbReference type="AlphaFoldDB" id="A0A1H0Z4G6"/>
<dbReference type="EMBL" id="FNKB01000001">
    <property type="protein sequence ID" value="SDQ22210.1"/>
    <property type="molecule type" value="Genomic_DNA"/>
</dbReference>